<dbReference type="GO" id="GO:0004000">
    <property type="term" value="F:adenosine deaminase activity"/>
    <property type="evidence" value="ECO:0007669"/>
    <property type="project" value="TreeGrafter"/>
</dbReference>
<keyword evidence="5" id="KW-0378">Hydrolase</keyword>
<dbReference type="Proteomes" id="UP000692954">
    <property type="component" value="Unassembled WGS sequence"/>
</dbReference>
<evidence type="ECO:0000256" key="4">
    <source>
        <dbReference type="ARBA" id="ARBA00022726"/>
    </source>
</evidence>
<evidence type="ECO:0000256" key="5">
    <source>
        <dbReference type="ARBA" id="ARBA00022801"/>
    </source>
</evidence>
<keyword evidence="6" id="KW-0862">Zinc</keyword>
<dbReference type="GO" id="GO:0006154">
    <property type="term" value="P:adenosine catabolic process"/>
    <property type="evidence" value="ECO:0007669"/>
    <property type="project" value="TreeGrafter"/>
</dbReference>
<evidence type="ECO:0000256" key="6">
    <source>
        <dbReference type="ARBA" id="ARBA00022833"/>
    </source>
</evidence>
<keyword evidence="3" id="KW-0479">Metal-binding</keyword>
<comment type="caution">
    <text evidence="10">The sequence shown here is derived from an EMBL/GenBank/DDBJ whole genome shotgun (WGS) entry which is preliminary data.</text>
</comment>
<dbReference type="InterPro" id="IPR006330">
    <property type="entry name" value="Ado/ade_deaminase"/>
</dbReference>
<evidence type="ECO:0000256" key="8">
    <source>
        <dbReference type="ARBA" id="ARBA00048787"/>
    </source>
</evidence>
<dbReference type="OrthoDB" id="272271at2759"/>
<keyword evidence="11" id="KW-1185">Reference proteome</keyword>
<dbReference type="EMBL" id="CAJJDN010000013">
    <property type="protein sequence ID" value="CAD8059563.1"/>
    <property type="molecule type" value="Genomic_DNA"/>
</dbReference>
<evidence type="ECO:0000313" key="11">
    <source>
        <dbReference type="Proteomes" id="UP000692954"/>
    </source>
</evidence>
<evidence type="ECO:0000256" key="7">
    <source>
        <dbReference type="ARBA" id="ARBA00023080"/>
    </source>
</evidence>
<evidence type="ECO:0000256" key="2">
    <source>
        <dbReference type="ARBA" id="ARBA00006676"/>
    </source>
</evidence>
<dbReference type="Pfam" id="PF00962">
    <property type="entry name" value="A_deaminase"/>
    <property type="match status" value="1"/>
</dbReference>
<dbReference type="GO" id="GO:0046872">
    <property type="term" value="F:metal ion binding"/>
    <property type="evidence" value="ECO:0007669"/>
    <property type="project" value="UniProtKB-KW"/>
</dbReference>
<dbReference type="GO" id="GO:0006166">
    <property type="term" value="P:purine ribonucleoside salvage"/>
    <property type="evidence" value="ECO:0007669"/>
    <property type="project" value="UniProtKB-KW"/>
</dbReference>
<evidence type="ECO:0000259" key="9">
    <source>
        <dbReference type="Pfam" id="PF00962"/>
    </source>
</evidence>
<evidence type="ECO:0000256" key="3">
    <source>
        <dbReference type="ARBA" id="ARBA00022723"/>
    </source>
</evidence>
<protein>
    <recommendedName>
        <fullName evidence="9">Adenosine deaminase domain-containing protein</fullName>
    </recommendedName>
</protein>
<evidence type="ECO:0000256" key="1">
    <source>
        <dbReference type="ARBA" id="ARBA00005058"/>
    </source>
</evidence>
<comment type="similarity">
    <text evidence="2">Belongs to the metallo-dependent hydrolases superfamily. Adenosine and AMP deaminases family.</text>
</comment>
<organism evidence="10 11">
    <name type="scientific">Paramecium sonneborni</name>
    <dbReference type="NCBI Taxonomy" id="65129"/>
    <lineage>
        <taxon>Eukaryota</taxon>
        <taxon>Sar</taxon>
        <taxon>Alveolata</taxon>
        <taxon>Ciliophora</taxon>
        <taxon>Intramacronucleata</taxon>
        <taxon>Oligohymenophorea</taxon>
        <taxon>Peniculida</taxon>
        <taxon>Parameciidae</taxon>
        <taxon>Paramecium</taxon>
    </lineage>
</organism>
<feature type="domain" description="Adenosine deaminase" evidence="9">
    <location>
        <begin position="3"/>
        <end position="292"/>
    </location>
</feature>
<dbReference type="AlphaFoldDB" id="A0A8S1L2B6"/>
<gene>
    <name evidence="10" type="ORF">PSON_ATCC_30995.1.T0130337</name>
</gene>
<keyword evidence="4" id="KW-0660">Purine salvage</keyword>
<comment type="pathway">
    <text evidence="1">Purine metabolism; purine nucleoside salvage.</text>
</comment>
<accession>A0A8S1L2B6</accession>
<proteinExistence type="inferred from homology"/>
<dbReference type="InterPro" id="IPR001365">
    <property type="entry name" value="A_deaminase_dom"/>
</dbReference>
<dbReference type="GO" id="GO:0046103">
    <property type="term" value="P:inosine biosynthetic process"/>
    <property type="evidence" value="ECO:0007669"/>
    <property type="project" value="TreeGrafter"/>
</dbReference>
<name>A0A8S1L2B6_9CILI</name>
<comment type="catalytic activity">
    <reaction evidence="8">
        <text>N(6)-methyl-AMP + H2O + H(+) = IMP + methylamine</text>
        <dbReference type="Rhea" id="RHEA:16001"/>
        <dbReference type="ChEBI" id="CHEBI:15377"/>
        <dbReference type="ChEBI" id="CHEBI:15378"/>
        <dbReference type="ChEBI" id="CHEBI:58053"/>
        <dbReference type="ChEBI" id="CHEBI:59338"/>
        <dbReference type="ChEBI" id="CHEBI:144842"/>
    </reaction>
    <physiologicalReaction direction="left-to-right" evidence="8">
        <dbReference type="Rhea" id="RHEA:16002"/>
    </physiologicalReaction>
</comment>
<dbReference type="GO" id="GO:0009117">
    <property type="term" value="P:nucleotide metabolic process"/>
    <property type="evidence" value="ECO:0007669"/>
    <property type="project" value="UniProtKB-KW"/>
</dbReference>
<sequence length="296" mass="34476">MDKIELHAHFSGCIRFTTLQELTIRQFGQDHEINFKKCTTLEQCFILFAKINSLNLKLDDIRRIADEIFQDFYNDGVTYLEIRATPKKGQDFDQLQYLNAISDSINKAKFNIKLIVAIDRAKSIEEAEKTYKLIKKNKIQHLVGVDLCGHPGVGHFLQFKPILQKFRDLGYKITVHTGELKQQIEENNDVIDFKPDRIGHFIYYTEEQLNNIKNLNIPIEVCFSSNLFTTNMQPNCHPVKDFISKGIPIAICTDDTLCFNTTITKEIQLIQKTFEYSNEFMSQILKESLNYKFKQE</sequence>
<dbReference type="PANTHER" id="PTHR11409">
    <property type="entry name" value="ADENOSINE DEAMINASE"/>
    <property type="match status" value="1"/>
</dbReference>
<keyword evidence="7" id="KW-0546">Nucleotide metabolism</keyword>
<evidence type="ECO:0000313" key="10">
    <source>
        <dbReference type="EMBL" id="CAD8059563.1"/>
    </source>
</evidence>
<reference evidence="10" key="1">
    <citation type="submission" date="2021-01" db="EMBL/GenBank/DDBJ databases">
        <authorList>
            <consortium name="Genoscope - CEA"/>
            <person name="William W."/>
        </authorList>
    </citation>
    <scope>NUCLEOTIDE SEQUENCE</scope>
</reference>
<dbReference type="PANTHER" id="PTHR11409:SF42">
    <property type="entry name" value="ADENOSINE DEAMINASE-LIKE PROTEIN"/>
    <property type="match status" value="1"/>
</dbReference>